<dbReference type="EMBL" id="CP003338">
    <property type="protein sequence ID" value="AFC71068.1"/>
    <property type="molecule type" value="Genomic_DNA"/>
</dbReference>
<sequence>MLKENTVLYGARVARAGIAASGVAIEVVKEGSQIIASPAHVVEGVINVGEKVAKA</sequence>
<dbReference type="RefSeq" id="WP_014412597.1">
    <property type="nucleotide sequence ID" value="NC_017058.1"/>
</dbReference>
<dbReference type="KEGG" id="rau:MC5_03710"/>
<reference evidence="2" key="1">
    <citation type="submission" date="2012-02" db="EMBL/GenBank/DDBJ databases">
        <title>Complete genome sequence of Rickettsia australis strain Cutlack.</title>
        <authorList>
            <person name="Johnson S.L."/>
            <person name="Munk A.C."/>
            <person name="Han S."/>
            <person name="Bruce D.C."/>
            <person name="Dasch G.A."/>
        </authorList>
    </citation>
    <scope>NUCLEOTIDE SEQUENCE [LARGE SCALE GENOMIC DNA]</scope>
    <source>
        <strain evidence="2">Cutlack</strain>
    </source>
</reference>
<evidence type="ECO:0000313" key="2">
    <source>
        <dbReference type="Proteomes" id="UP000007589"/>
    </source>
</evidence>
<dbReference type="Proteomes" id="UP000007589">
    <property type="component" value="Chromosome"/>
</dbReference>
<proteinExistence type="predicted"/>
<evidence type="ECO:0000313" key="1">
    <source>
        <dbReference type="EMBL" id="AFC71068.1"/>
    </source>
</evidence>
<keyword evidence="2" id="KW-1185">Reference proteome</keyword>
<accession>H8K725</accession>
<gene>
    <name evidence="1" type="ordered locus">MC5_03710</name>
</gene>
<dbReference type="AlphaFoldDB" id="H8K725"/>
<dbReference type="HOGENOM" id="CLU_3029493_0_0_5"/>
<organism evidence="1 2">
    <name type="scientific">Rickettsia australis (strain Cutlack)</name>
    <dbReference type="NCBI Taxonomy" id="1105110"/>
    <lineage>
        <taxon>Bacteria</taxon>
        <taxon>Pseudomonadati</taxon>
        <taxon>Pseudomonadota</taxon>
        <taxon>Alphaproteobacteria</taxon>
        <taxon>Rickettsiales</taxon>
        <taxon>Rickettsiaceae</taxon>
        <taxon>Rickettsieae</taxon>
        <taxon>Rickettsia</taxon>
        <taxon>spotted fever group</taxon>
    </lineage>
</organism>
<name>H8K725_RICAC</name>
<protein>
    <submittedName>
        <fullName evidence="1">Uncharacterized protein</fullName>
    </submittedName>
</protein>